<protein>
    <submittedName>
        <fullName evidence="2">Helix-turn-helix domain-containing protein</fullName>
    </submittedName>
</protein>
<gene>
    <name evidence="2" type="ORF">GR204_33930</name>
</gene>
<comment type="caution">
    <text evidence="2">The sequence shown here is derived from an EMBL/GenBank/DDBJ whole genome shotgun (WGS) entry which is preliminary data.</text>
</comment>
<evidence type="ECO:0000313" key="2">
    <source>
        <dbReference type="EMBL" id="NEI38878.1"/>
    </source>
</evidence>
<dbReference type="EMBL" id="WUEZ01000071">
    <property type="protein sequence ID" value="NEI38878.1"/>
    <property type="molecule type" value="Genomic_DNA"/>
</dbReference>
<dbReference type="Proteomes" id="UP000471560">
    <property type="component" value="Unassembled WGS sequence"/>
</dbReference>
<dbReference type="RefSeq" id="WP_164579342.1">
    <property type="nucleotide sequence ID" value="NZ_JAAXDH010000074.1"/>
</dbReference>
<evidence type="ECO:0000259" key="1">
    <source>
        <dbReference type="Pfam" id="PF12728"/>
    </source>
</evidence>
<evidence type="ECO:0000313" key="3">
    <source>
        <dbReference type="Proteomes" id="UP000471560"/>
    </source>
</evidence>
<dbReference type="InterPro" id="IPR041657">
    <property type="entry name" value="HTH_17"/>
</dbReference>
<reference evidence="2 3" key="1">
    <citation type="submission" date="2019-12" db="EMBL/GenBank/DDBJ databases">
        <title>Rhizobium genotypes associated with high levels of biological nitrogen fixation by grain legumes in a temperate-maritime cropping system.</title>
        <authorList>
            <person name="Maluk M."/>
            <person name="Francesc Ferrando Molina F."/>
            <person name="Lopez Del Egido L."/>
            <person name="Lafos M."/>
            <person name="Langarica-Fuentes A."/>
            <person name="Gebre Yohannes G."/>
            <person name="Young M.W."/>
            <person name="Martin P."/>
            <person name="Gantlett R."/>
            <person name="Kenicer G."/>
            <person name="Hawes C."/>
            <person name="Begg G.S."/>
            <person name="Quilliam R.S."/>
            <person name="Squire G.R."/>
            <person name="Poole P.S."/>
            <person name="Young P.W."/>
            <person name="Iannetta P.M."/>
            <person name="James E.K."/>
        </authorList>
    </citation>
    <scope>NUCLEOTIDE SEQUENCE [LARGE SCALE GENOMIC DNA]</scope>
    <source>
        <strain evidence="2 3">JHI1096</strain>
    </source>
</reference>
<feature type="domain" description="Helix-turn-helix" evidence="1">
    <location>
        <begin position="44"/>
        <end position="87"/>
    </location>
</feature>
<proteinExistence type="predicted"/>
<accession>A0A6P0BHF4</accession>
<organism evidence="2 3">
    <name type="scientific">Rhizobium leguminosarum</name>
    <dbReference type="NCBI Taxonomy" id="384"/>
    <lineage>
        <taxon>Bacteria</taxon>
        <taxon>Pseudomonadati</taxon>
        <taxon>Pseudomonadota</taxon>
        <taxon>Alphaproteobacteria</taxon>
        <taxon>Hyphomicrobiales</taxon>
        <taxon>Rhizobiaceae</taxon>
        <taxon>Rhizobium/Agrobacterium group</taxon>
        <taxon>Rhizobium</taxon>
    </lineage>
</organism>
<dbReference type="AlphaFoldDB" id="A0A6P0BHF4"/>
<name>A0A6P0BHF4_RHILE</name>
<dbReference type="Pfam" id="PF12728">
    <property type="entry name" value="HTH_17"/>
    <property type="match status" value="1"/>
</dbReference>
<sequence length="141" mass="15709">MTRQPTLLDRLGASVRASYETDRRDKPHCFTGSPDGLGTEFLFVENVARMLGCGVDFVRRIPRGELPASKIGARLIYRRADVVALINLRRDQGRGAKRVPARKPLVSAQGSTLQLIAPYVEGAFDPVSYVRKTRERRKAGQ</sequence>